<evidence type="ECO:0000313" key="2">
    <source>
        <dbReference type="Proteomes" id="UP000003688"/>
    </source>
</evidence>
<dbReference type="Gene3D" id="2.60.40.4070">
    <property type="match status" value="1"/>
</dbReference>
<name>B9X9S3_PEDPL</name>
<dbReference type="EMBL" id="ABOX02000001">
    <property type="protein sequence ID" value="EEF63291.1"/>
    <property type="molecule type" value="Genomic_DNA"/>
</dbReference>
<accession>B9X9S3</accession>
<sequence length="1345" mass="145668" precursor="true">MNVPTSLKRFTAIKMMSKQSQTRTMPAKAWRFLLSLGLLCLPLNGFSQQQQQGLCALIKIVINQELTLERVGFQATLEITDNDGNDPITDFSANLTFENPQFSTNGVVNDASSLFFVQPPTVENIQSVNGTGVIGPTQKARITWFIIPKISAGGTDPNGIRYNVGATLSGKLRGLEIPPEVLKAYPAPIYVKPEPQLEITYFQPRDVVGDDPFTPQVESPIPFTLGVLVKNSGYGVAHSLVINSQQPKIVENKQNLLIIAQLLGSRINDSALANANLVVNLGDLLPGQTKKGAWDMITSLSGEFIEFKASYTHSTELGGLDTSIIKSLNAYLILHEVLNDQPGRDSVKDFLADSSGTLDPLGNMIPDAIYESEGNILPVNTLTNVAITTAGNPFQITLTADKQGWGFIRLADPGQAKLPIGSVVRSDGKILNPNNVWTNIRYDQSNNKLTYLNILDLVDLNTYTYTVTYANIATDTTPPVTTLGFAGSSTFSGGKYYITPDTQMYFISDDQSPVSIYYSITNGPFLPALPFSLSNPGEYPIVYYAKDTSNNQETNHTATLVVSGAQSLDFANVNLPSQPLFAAGDASSIRPGTVPISFQALPNPTAVNAQLDIFQGVAAWATVGGVPSSPTANTTASLLIGGDNVDYYIYSLNGGAWSSEQAVGAPLNLSSLPAGTNTVAVLGRSQYGSYLNASNAASVSWVISATAPATFIAGAPATPTRNTSAELSVGGAGVTAYRWTINNGYYRAETNVASALTFTNISGTQQVVSVIGKIAGNYQLTNNATTVSWFINPLYGYDLSTLPLVKSVTLANIGGGLNTYSWDGRNTNGTIMPPGWYSVRIALVDLLGRTNFTTRLAQIGELSGNRTVLADVVRGPKNPHARGRWAVWEDQSDGYWQIYAQDLGSSNSSILKLTTGLLSQENPKTDGRYVVWQARQPNGNWDIYVKDLNSGTPAQAVTATSTQDEINPSIDWPWVVYQSRPTSSSTAPWQLSAYNLLAAQKFAVAPSTQDELDPEIQAGRVVWQDFRDVGPGEIYFRNLEGNQLRRMTTNSFGQYHPAIFDNWIVWQDNRNGEVDIYGFDLLRNREIQITSTAENETRPYLDGPWLVCEEDSLGAQTGNARLIHLPSLRAVPVTRTASLKDRPALAGGRAIWQETVTNQSRIVAADLPTLQPVFQNQNAIAVTDAMVAYAQNAYGLLNAWKAQGVLQITHYTALVPQVTSETVVLTNGIATGPNFSLVPGTFLWVKFDSQRVLDLGVNSSPTLNLATGINVFSYTRFPSSYSAYQLLRQLGLNNARSVRMLDSQSGRWMVAEAKNGGLIGNDFSIPGVAVLMVDVVNPVNQFQPQ</sequence>
<dbReference type="InterPro" id="IPR011042">
    <property type="entry name" value="6-blade_b-propeller_TolB-like"/>
</dbReference>
<dbReference type="SUPFAM" id="SSF69304">
    <property type="entry name" value="Tricorn protease N-terminal domain"/>
    <property type="match status" value="1"/>
</dbReference>
<evidence type="ECO:0008006" key="3">
    <source>
        <dbReference type="Google" id="ProtNLM"/>
    </source>
</evidence>
<dbReference type="PANTHER" id="PTHR36842">
    <property type="entry name" value="PROTEIN TOLB HOMOLOG"/>
    <property type="match status" value="1"/>
</dbReference>
<organism evidence="1 2">
    <name type="scientific">Pedosphaera parvula (strain Ellin514)</name>
    <dbReference type="NCBI Taxonomy" id="320771"/>
    <lineage>
        <taxon>Bacteria</taxon>
        <taxon>Pseudomonadati</taxon>
        <taxon>Verrucomicrobiota</taxon>
        <taxon>Pedosphaerae</taxon>
        <taxon>Pedosphaerales</taxon>
        <taxon>Pedosphaeraceae</taxon>
        <taxon>Pedosphaera</taxon>
    </lineage>
</organism>
<evidence type="ECO:0000313" key="1">
    <source>
        <dbReference type="EMBL" id="EEF63291.1"/>
    </source>
</evidence>
<dbReference type="InterPro" id="IPR027618">
    <property type="entry name" value="Beta_prop_Msarc"/>
</dbReference>
<gene>
    <name evidence="1" type="ORF">Cflav_PD5926</name>
</gene>
<dbReference type="STRING" id="320771.Cflav_PD5926"/>
<dbReference type="PANTHER" id="PTHR36842:SF1">
    <property type="entry name" value="PROTEIN TOLB"/>
    <property type="match status" value="1"/>
</dbReference>
<dbReference type="Proteomes" id="UP000003688">
    <property type="component" value="Unassembled WGS sequence"/>
</dbReference>
<reference evidence="1 2" key="1">
    <citation type="journal article" date="2011" name="J. Bacteriol.">
        <title>Genome sequence of 'Pedosphaera parvula' Ellin514, an aerobic Verrucomicrobial isolate from pasture soil.</title>
        <authorList>
            <person name="Kant R."/>
            <person name="van Passel M.W."/>
            <person name="Sangwan P."/>
            <person name="Palva A."/>
            <person name="Lucas S."/>
            <person name="Copeland A."/>
            <person name="Lapidus A."/>
            <person name="Glavina Del Rio T."/>
            <person name="Dalin E."/>
            <person name="Tice H."/>
            <person name="Bruce D."/>
            <person name="Goodwin L."/>
            <person name="Pitluck S."/>
            <person name="Chertkov O."/>
            <person name="Larimer F.W."/>
            <person name="Land M.L."/>
            <person name="Hauser L."/>
            <person name="Brettin T.S."/>
            <person name="Detter J.C."/>
            <person name="Han S."/>
            <person name="de Vos W.M."/>
            <person name="Janssen P.H."/>
            <person name="Smidt H."/>
        </authorList>
    </citation>
    <scope>NUCLEOTIDE SEQUENCE [LARGE SCALE GENOMIC DNA]</scope>
    <source>
        <strain evidence="1 2">Ellin514</strain>
    </source>
</reference>
<dbReference type="Gene3D" id="2.120.10.30">
    <property type="entry name" value="TolB, C-terminal domain"/>
    <property type="match status" value="2"/>
</dbReference>
<proteinExistence type="predicted"/>
<comment type="caution">
    <text evidence="1">The sequence shown here is derived from an EMBL/GenBank/DDBJ whole genome shotgun (WGS) entry which is preliminary data.</text>
</comment>
<protein>
    <recommendedName>
        <fullName evidence="3">FlgD Ig-like domain-containing protein</fullName>
    </recommendedName>
</protein>
<keyword evidence="2" id="KW-1185">Reference proteome</keyword>
<dbReference type="NCBIfam" id="TIGR04275">
    <property type="entry name" value="beta_prop_Msarc"/>
    <property type="match status" value="1"/>
</dbReference>